<protein>
    <submittedName>
        <fullName evidence="2">Uncharacterized protein</fullName>
    </submittedName>
</protein>
<dbReference type="AlphaFoldDB" id="A0A9W7LDK4"/>
<comment type="caution">
    <text evidence="2">The sequence shown here is derived from an EMBL/GenBank/DDBJ whole genome shotgun (WGS) entry which is preliminary data.</text>
</comment>
<name>A0A9W7LDK4_9STRA</name>
<feature type="region of interest" description="Disordered" evidence="1">
    <location>
        <begin position="153"/>
        <end position="182"/>
    </location>
</feature>
<feature type="compositionally biased region" description="Basic and acidic residues" evidence="1">
    <location>
        <begin position="156"/>
        <end position="171"/>
    </location>
</feature>
<feature type="region of interest" description="Disordered" evidence="1">
    <location>
        <begin position="1"/>
        <end position="20"/>
    </location>
</feature>
<gene>
    <name evidence="2" type="ORF">TrCOL_g198</name>
</gene>
<evidence type="ECO:0000313" key="3">
    <source>
        <dbReference type="Proteomes" id="UP001165065"/>
    </source>
</evidence>
<sequence>MLSAAVGAMSIQPPGPSPSGRARTLLQHGFQRALTPPAEKYKDLDIPDPLSNVVFNVYPTGKENPPCLPVFRNDQYKRQGGGKKGPLVLDSAGQKIVVAEGIATRYNNLPLPNLTDQEMTYKMKPLQKLIENNFIQLCREKGQDYFNASWFNGKTPSEKRKASHRPPAEKKGKSKRLKAIEKGDDTALNPDRCIRTLKDPGLRKIKDKSSTNYGQLKCILCDLPFRKDQSLTHVRRHCRTKKHRSHLQRDEARNQLQTTLVVQGARLSVDNLLSGQFTFSMEVCKTFLQDGIPLNKLEGAFGALLLREHSTNPDSKGGGLMHSSDMPRVLYPTLMDDERNTQKAEVLKILNSDFPLVALMHDETPDRGEVAAILMHYIDFDGPKVEVKSRLIEFAKHTQKFDSKQLAGFLRDGITKVGLTPECLANITSDGASTNKGAFDTLTNGMFQHHQNGAAITPTGIKEASSPLRNECISHGVSNVGNSADFPFVSLLWLLLAKVMMHSQAAQALWKEVTGLTFTKMNLIRWFHVYEDIKKAAPALDHLVDFIKRCEGDKVSPEGVKQLRGFVLNKPWSLTMIKIEVTEYVRLGKTLVECCYATEGDNQRAFRAHATYTRMQQVLDDKEYEAAPTTRGNLISTLKAQVRGSYPTELEGNVALRVMERKDQGRHGGLRVAAVNGQEHIRAALGIVGAEDNNEEEQADKAGQKMNKQIKQLVSITNKLIMEPPVTEEGADHWVWSAKE</sequence>
<feature type="non-terminal residue" evidence="2">
    <location>
        <position position="740"/>
    </location>
</feature>
<proteinExistence type="predicted"/>
<reference evidence="3" key="1">
    <citation type="journal article" date="2023" name="Commun. Biol.">
        <title>Genome analysis of Parmales, the sister group of diatoms, reveals the evolutionary specialization of diatoms from phago-mixotrophs to photoautotrophs.</title>
        <authorList>
            <person name="Ban H."/>
            <person name="Sato S."/>
            <person name="Yoshikawa S."/>
            <person name="Yamada K."/>
            <person name="Nakamura Y."/>
            <person name="Ichinomiya M."/>
            <person name="Sato N."/>
            <person name="Blanc-Mathieu R."/>
            <person name="Endo H."/>
            <person name="Kuwata A."/>
            <person name="Ogata H."/>
        </authorList>
    </citation>
    <scope>NUCLEOTIDE SEQUENCE [LARGE SCALE GENOMIC DNA]</scope>
</reference>
<evidence type="ECO:0000313" key="2">
    <source>
        <dbReference type="EMBL" id="GMI45717.1"/>
    </source>
</evidence>
<keyword evidence="3" id="KW-1185">Reference proteome</keyword>
<dbReference type="Proteomes" id="UP001165065">
    <property type="component" value="Unassembled WGS sequence"/>
</dbReference>
<dbReference type="EMBL" id="BRYA01001624">
    <property type="protein sequence ID" value="GMI45717.1"/>
    <property type="molecule type" value="Genomic_DNA"/>
</dbReference>
<dbReference type="OrthoDB" id="10471120at2759"/>
<organism evidence="2 3">
    <name type="scientific">Triparma columacea</name>
    <dbReference type="NCBI Taxonomy" id="722753"/>
    <lineage>
        <taxon>Eukaryota</taxon>
        <taxon>Sar</taxon>
        <taxon>Stramenopiles</taxon>
        <taxon>Ochrophyta</taxon>
        <taxon>Bolidophyceae</taxon>
        <taxon>Parmales</taxon>
        <taxon>Triparmaceae</taxon>
        <taxon>Triparma</taxon>
    </lineage>
</organism>
<accession>A0A9W7LDK4</accession>
<evidence type="ECO:0000256" key="1">
    <source>
        <dbReference type="SAM" id="MobiDB-lite"/>
    </source>
</evidence>